<sequence length="151" mass="17506">AAMQLHEKLLVFDEDRKGLISIFIMIFTQITFELFALRYVFSVLKYLLYLYAAFSSIQWNGSASTAIQYGRVKKIKSLTLSELNAYVITSPPEAAEFLCTLEIDNIETSNAWCYISCSKRSRKLQRGFFMFTVPHRYSREELNTPAEAFRI</sequence>
<proteinExistence type="predicted"/>
<feature type="transmembrane region" description="Helical" evidence="1">
    <location>
        <begin position="20"/>
        <end position="41"/>
    </location>
</feature>
<keyword evidence="1" id="KW-0812">Transmembrane</keyword>
<name>A0ABQ8D217_BRANA</name>
<evidence type="ECO:0000313" key="2">
    <source>
        <dbReference type="EMBL" id="KAH0923077.1"/>
    </source>
</evidence>
<keyword evidence="3" id="KW-1185">Reference proteome</keyword>
<dbReference type="Proteomes" id="UP000824890">
    <property type="component" value="Unassembled WGS sequence"/>
</dbReference>
<organism evidence="2 3">
    <name type="scientific">Brassica napus</name>
    <name type="common">Rape</name>
    <dbReference type="NCBI Taxonomy" id="3708"/>
    <lineage>
        <taxon>Eukaryota</taxon>
        <taxon>Viridiplantae</taxon>
        <taxon>Streptophyta</taxon>
        <taxon>Embryophyta</taxon>
        <taxon>Tracheophyta</taxon>
        <taxon>Spermatophyta</taxon>
        <taxon>Magnoliopsida</taxon>
        <taxon>eudicotyledons</taxon>
        <taxon>Gunneridae</taxon>
        <taxon>Pentapetalae</taxon>
        <taxon>rosids</taxon>
        <taxon>malvids</taxon>
        <taxon>Brassicales</taxon>
        <taxon>Brassicaceae</taxon>
        <taxon>Brassiceae</taxon>
        <taxon>Brassica</taxon>
    </lineage>
</organism>
<accession>A0ABQ8D217</accession>
<reference evidence="2 3" key="1">
    <citation type="submission" date="2021-05" db="EMBL/GenBank/DDBJ databases">
        <title>Genome Assembly of Synthetic Allotetraploid Brassica napus Reveals Homoeologous Exchanges between Subgenomes.</title>
        <authorList>
            <person name="Davis J.T."/>
        </authorList>
    </citation>
    <scope>NUCLEOTIDE SEQUENCE [LARGE SCALE GENOMIC DNA]</scope>
    <source>
        <strain evidence="3">cv. Da-Ae</strain>
        <tissue evidence="2">Seedling</tissue>
    </source>
</reference>
<dbReference type="EMBL" id="JAGKQM010000006">
    <property type="protein sequence ID" value="KAH0923077.1"/>
    <property type="molecule type" value="Genomic_DNA"/>
</dbReference>
<comment type="caution">
    <text evidence="2">The sequence shown here is derived from an EMBL/GenBank/DDBJ whole genome shotgun (WGS) entry which is preliminary data.</text>
</comment>
<protein>
    <submittedName>
        <fullName evidence="2">Uncharacterized protein</fullName>
    </submittedName>
</protein>
<evidence type="ECO:0000313" key="3">
    <source>
        <dbReference type="Proteomes" id="UP000824890"/>
    </source>
</evidence>
<evidence type="ECO:0000256" key="1">
    <source>
        <dbReference type="SAM" id="Phobius"/>
    </source>
</evidence>
<feature type="non-terminal residue" evidence="2">
    <location>
        <position position="1"/>
    </location>
</feature>
<keyword evidence="1" id="KW-0472">Membrane</keyword>
<gene>
    <name evidence="2" type="ORF">HID58_023095</name>
</gene>
<keyword evidence="1" id="KW-1133">Transmembrane helix</keyword>